<dbReference type="Gene3D" id="3.40.850.10">
    <property type="entry name" value="Kinesin motor domain"/>
    <property type="match status" value="1"/>
</dbReference>
<proteinExistence type="inferred from homology"/>
<keyword evidence="6 8" id="KW-0505">Motor protein</keyword>
<dbReference type="AlphaFoldDB" id="A0A6J8DLC2"/>
<organism evidence="12 13">
    <name type="scientific">Mytilus coruscus</name>
    <name type="common">Sea mussel</name>
    <dbReference type="NCBI Taxonomy" id="42192"/>
    <lineage>
        <taxon>Eukaryota</taxon>
        <taxon>Metazoa</taxon>
        <taxon>Spiralia</taxon>
        <taxon>Lophotrochozoa</taxon>
        <taxon>Mollusca</taxon>
        <taxon>Bivalvia</taxon>
        <taxon>Autobranchia</taxon>
        <taxon>Pteriomorphia</taxon>
        <taxon>Mytilida</taxon>
        <taxon>Mytiloidea</taxon>
        <taxon>Mytilidae</taxon>
        <taxon>Mytilinae</taxon>
        <taxon>Mytilus</taxon>
    </lineage>
</organism>
<dbReference type="GO" id="GO:0005524">
    <property type="term" value="F:ATP binding"/>
    <property type="evidence" value="ECO:0007669"/>
    <property type="project" value="UniProtKB-UniRule"/>
</dbReference>
<keyword evidence="7" id="KW-0963">Cytoplasm</keyword>
<comment type="subcellular location">
    <subcellularLocation>
        <location evidence="1">Cytoplasm</location>
        <location evidence="1">Cytoskeleton</location>
    </subcellularLocation>
</comment>
<dbReference type="InterPro" id="IPR027640">
    <property type="entry name" value="Kinesin-like_fam"/>
</dbReference>
<evidence type="ECO:0000259" key="11">
    <source>
        <dbReference type="PROSITE" id="PS50067"/>
    </source>
</evidence>
<keyword evidence="5 8" id="KW-0067">ATP-binding</keyword>
<evidence type="ECO:0000256" key="5">
    <source>
        <dbReference type="ARBA" id="ARBA00022840"/>
    </source>
</evidence>
<feature type="coiled-coil region" evidence="10">
    <location>
        <begin position="271"/>
        <end position="323"/>
    </location>
</feature>
<dbReference type="Proteomes" id="UP000507470">
    <property type="component" value="Unassembled WGS sequence"/>
</dbReference>
<keyword evidence="13" id="KW-1185">Reference proteome</keyword>
<accession>A0A6J8DLC2</accession>
<evidence type="ECO:0000256" key="6">
    <source>
        <dbReference type="ARBA" id="ARBA00023175"/>
    </source>
</evidence>
<feature type="binding site" evidence="8">
    <location>
        <begin position="413"/>
        <end position="420"/>
    </location>
    <ligand>
        <name>ATP</name>
        <dbReference type="ChEBI" id="CHEBI:30616"/>
    </ligand>
</feature>
<dbReference type="GO" id="GO:0003777">
    <property type="term" value="F:microtubule motor activity"/>
    <property type="evidence" value="ECO:0007669"/>
    <property type="project" value="InterPro"/>
</dbReference>
<dbReference type="GO" id="GO:0008017">
    <property type="term" value="F:microtubule binding"/>
    <property type="evidence" value="ECO:0007669"/>
    <property type="project" value="InterPro"/>
</dbReference>
<name>A0A6J8DLC2_MYTCO</name>
<dbReference type="InterPro" id="IPR036961">
    <property type="entry name" value="Kinesin_motor_dom_sf"/>
</dbReference>
<evidence type="ECO:0000256" key="7">
    <source>
        <dbReference type="ARBA" id="ARBA00023212"/>
    </source>
</evidence>
<evidence type="ECO:0000256" key="4">
    <source>
        <dbReference type="ARBA" id="ARBA00022741"/>
    </source>
</evidence>
<feature type="domain" description="Kinesin motor" evidence="11">
    <location>
        <begin position="323"/>
        <end position="657"/>
    </location>
</feature>
<keyword evidence="10" id="KW-0175">Coiled coil</keyword>
<comment type="similarity">
    <text evidence="2">Belongs to the TRAFAC class myosin-kinesin ATPase superfamily. Kinesin family. KIN-14 subfamily.</text>
</comment>
<dbReference type="Pfam" id="PF00225">
    <property type="entry name" value="Kinesin"/>
    <property type="match status" value="1"/>
</dbReference>
<evidence type="ECO:0000256" key="1">
    <source>
        <dbReference type="ARBA" id="ARBA00004245"/>
    </source>
</evidence>
<dbReference type="PRINTS" id="PR00380">
    <property type="entry name" value="KINESINHEAVY"/>
</dbReference>
<dbReference type="InterPro" id="IPR001752">
    <property type="entry name" value="Kinesin_motor_dom"/>
</dbReference>
<dbReference type="InterPro" id="IPR027417">
    <property type="entry name" value="P-loop_NTPase"/>
</dbReference>
<dbReference type="PROSITE" id="PS50067">
    <property type="entry name" value="KINESIN_MOTOR_2"/>
    <property type="match status" value="1"/>
</dbReference>
<evidence type="ECO:0000313" key="13">
    <source>
        <dbReference type="Proteomes" id="UP000507470"/>
    </source>
</evidence>
<dbReference type="PROSITE" id="PS00411">
    <property type="entry name" value="KINESIN_MOTOR_1"/>
    <property type="match status" value="1"/>
</dbReference>
<protein>
    <recommendedName>
        <fullName evidence="9">Kinesin-like protein</fullName>
    </recommendedName>
</protein>
<dbReference type="SUPFAM" id="SSF52540">
    <property type="entry name" value="P-loop containing nucleoside triphosphate hydrolases"/>
    <property type="match status" value="1"/>
</dbReference>
<keyword evidence="3 9" id="KW-0493">Microtubule</keyword>
<evidence type="ECO:0000256" key="10">
    <source>
        <dbReference type="SAM" id="Coils"/>
    </source>
</evidence>
<evidence type="ECO:0000256" key="8">
    <source>
        <dbReference type="PROSITE-ProRule" id="PRU00283"/>
    </source>
</evidence>
<keyword evidence="4 8" id="KW-0547">Nucleotide-binding</keyword>
<evidence type="ECO:0000256" key="2">
    <source>
        <dbReference type="ARBA" id="ARBA00010899"/>
    </source>
</evidence>
<dbReference type="PANTHER" id="PTHR47972:SF45">
    <property type="entry name" value="PROTEIN CLARET SEGREGATIONAL"/>
    <property type="match status" value="1"/>
</dbReference>
<evidence type="ECO:0000256" key="3">
    <source>
        <dbReference type="ARBA" id="ARBA00022701"/>
    </source>
</evidence>
<evidence type="ECO:0000313" key="12">
    <source>
        <dbReference type="EMBL" id="CAC5407954.1"/>
    </source>
</evidence>
<keyword evidence="7" id="KW-0206">Cytoskeleton</keyword>
<dbReference type="SMART" id="SM00129">
    <property type="entry name" value="KISc"/>
    <property type="match status" value="1"/>
</dbReference>
<dbReference type="EMBL" id="CACVKT020007453">
    <property type="protein sequence ID" value="CAC5407954.1"/>
    <property type="molecule type" value="Genomic_DNA"/>
</dbReference>
<sequence length="666" mass="75033">MNNNNTLAIMGHLVSIMVYVTERFPKENDFLKSEKYVITGNLRNVDCSSERYQPFRLWSNVSGECLNQKSLCEGEGQVIVKNGSLIGDRTCRCDYTKGYKFIKRPKQNCSCSPLQEDCSCYISKCPGGSVLTSDYKCVEEKHHVDSKCPLIVIESDCVRRVDCRTAIEGISHENEDLGKPSIANNEEENSTKNLKSVTAIAKLTTNDETVISKHAVETTGLVRHAVIKLKTTSAEENLQSDLNAQLESKDAALKKTKLEHKKVVELKDAKILELEILLKERNEDMKKKEIEDQKKEAQNREIIRKLEMERRNLHNKIQELNGNIRVFCRVRPLLNHEKQGNNCTIDHINFPDQKTIEVVKTGHASESKNKLQKTFNFDKVFSNKATQDHVFTEISQLVQSALDGYNVCIFAYGQTGSGKTYTMEGTSVNDDDENRGMIPRAVLQIFNTIRKLKSEGWKYNVDASCLEIYGNVINDLLCEYKVGPKPEIKDINNEVYVSNLTIIPVTEETEVYQLLQKASNKRKVAETKSNLRSSRSHSVFTLKLTGENSITKDTATSTLNLVDLAGSERQKKSGTEGQQIQEAIAINLSLSTLGKFIRAIKDNDKVLPYRESKLTLLLHRAIGGNSKTLMFVNVSPQIDCVDETINSLKFATEANQCKKGIAQQNK</sequence>
<gene>
    <name evidence="12" type="ORF">MCOR_41384</name>
</gene>
<reference evidence="12 13" key="1">
    <citation type="submission" date="2020-06" db="EMBL/GenBank/DDBJ databases">
        <authorList>
            <person name="Li R."/>
            <person name="Bekaert M."/>
        </authorList>
    </citation>
    <scope>NUCLEOTIDE SEQUENCE [LARGE SCALE GENOMIC DNA]</scope>
    <source>
        <strain evidence="13">wild</strain>
    </source>
</reference>
<dbReference type="GO" id="GO:0007018">
    <property type="term" value="P:microtubule-based movement"/>
    <property type="evidence" value="ECO:0007669"/>
    <property type="project" value="InterPro"/>
</dbReference>
<evidence type="ECO:0000256" key="9">
    <source>
        <dbReference type="RuleBase" id="RU000394"/>
    </source>
</evidence>
<dbReference type="OrthoDB" id="3176171at2759"/>
<dbReference type="InterPro" id="IPR019821">
    <property type="entry name" value="Kinesin_motor_CS"/>
</dbReference>
<dbReference type="GO" id="GO:0005874">
    <property type="term" value="C:microtubule"/>
    <property type="evidence" value="ECO:0007669"/>
    <property type="project" value="UniProtKB-KW"/>
</dbReference>
<dbReference type="PANTHER" id="PTHR47972">
    <property type="entry name" value="KINESIN-LIKE PROTEIN KLP-3"/>
    <property type="match status" value="1"/>
</dbReference>